<keyword evidence="1" id="KW-0812">Transmembrane</keyword>
<keyword evidence="1" id="KW-1133">Transmembrane helix</keyword>
<dbReference type="AlphaFoldDB" id="A0A0F9JK00"/>
<comment type="caution">
    <text evidence="2">The sequence shown here is derived from an EMBL/GenBank/DDBJ whole genome shotgun (WGS) entry which is preliminary data.</text>
</comment>
<dbReference type="EMBL" id="LAZR01009858">
    <property type="protein sequence ID" value="KKM70199.1"/>
    <property type="molecule type" value="Genomic_DNA"/>
</dbReference>
<feature type="transmembrane region" description="Helical" evidence="1">
    <location>
        <begin position="6"/>
        <end position="25"/>
    </location>
</feature>
<gene>
    <name evidence="2" type="ORF">LCGC14_1443120</name>
</gene>
<organism evidence="2">
    <name type="scientific">marine sediment metagenome</name>
    <dbReference type="NCBI Taxonomy" id="412755"/>
    <lineage>
        <taxon>unclassified sequences</taxon>
        <taxon>metagenomes</taxon>
        <taxon>ecological metagenomes</taxon>
    </lineage>
</organism>
<reference evidence="2" key="1">
    <citation type="journal article" date="2015" name="Nature">
        <title>Complex archaea that bridge the gap between prokaryotes and eukaryotes.</title>
        <authorList>
            <person name="Spang A."/>
            <person name="Saw J.H."/>
            <person name="Jorgensen S.L."/>
            <person name="Zaremba-Niedzwiedzka K."/>
            <person name="Martijn J."/>
            <person name="Lind A.E."/>
            <person name="van Eijk R."/>
            <person name="Schleper C."/>
            <person name="Guy L."/>
            <person name="Ettema T.J."/>
        </authorList>
    </citation>
    <scope>NUCLEOTIDE SEQUENCE</scope>
</reference>
<name>A0A0F9JK00_9ZZZZ</name>
<sequence>MSDIPDIFLTPLWFIIMTFPALTFYEFKLRSMREKLLVRLKEKGLQLVDKIDVVLTNN</sequence>
<protein>
    <submittedName>
        <fullName evidence="2">Uncharacterized protein</fullName>
    </submittedName>
</protein>
<evidence type="ECO:0000256" key="1">
    <source>
        <dbReference type="SAM" id="Phobius"/>
    </source>
</evidence>
<accession>A0A0F9JK00</accession>
<keyword evidence="1" id="KW-0472">Membrane</keyword>
<evidence type="ECO:0000313" key="2">
    <source>
        <dbReference type="EMBL" id="KKM70199.1"/>
    </source>
</evidence>
<proteinExistence type="predicted"/>